<dbReference type="EMBL" id="LUEZ02000040">
    <property type="protein sequence ID" value="RDB26147.1"/>
    <property type="molecule type" value="Genomic_DNA"/>
</dbReference>
<dbReference type="InParanoid" id="A0A369K050"/>
<evidence type="ECO:0000256" key="1">
    <source>
        <dbReference type="SAM" id="MobiDB-lite"/>
    </source>
</evidence>
<name>A0A369K050_HYPMA</name>
<feature type="compositionally biased region" description="Basic and acidic residues" evidence="1">
    <location>
        <begin position="70"/>
        <end position="86"/>
    </location>
</feature>
<proteinExistence type="predicted"/>
<dbReference type="Proteomes" id="UP000076154">
    <property type="component" value="Unassembled WGS sequence"/>
</dbReference>
<evidence type="ECO:0000313" key="3">
    <source>
        <dbReference type="Proteomes" id="UP000076154"/>
    </source>
</evidence>
<keyword evidence="3" id="KW-1185">Reference proteome</keyword>
<dbReference type="AlphaFoldDB" id="A0A369K050"/>
<reference evidence="2" key="1">
    <citation type="submission" date="2018-04" db="EMBL/GenBank/DDBJ databases">
        <title>Whole genome sequencing of Hypsizygus marmoreus.</title>
        <authorList>
            <person name="Choi I.-G."/>
            <person name="Min B."/>
            <person name="Kim J.-G."/>
            <person name="Kim S."/>
            <person name="Oh Y.-L."/>
            <person name="Kong W.-S."/>
            <person name="Park H."/>
            <person name="Jeong J."/>
            <person name="Song E.-S."/>
        </authorList>
    </citation>
    <scope>NUCLEOTIDE SEQUENCE [LARGE SCALE GENOMIC DNA]</scope>
    <source>
        <strain evidence="2">51987-8</strain>
    </source>
</reference>
<organism evidence="2 3">
    <name type="scientific">Hypsizygus marmoreus</name>
    <name type="common">White beech mushroom</name>
    <name type="synonym">Agaricus marmoreus</name>
    <dbReference type="NCBI Taxonomy" id="39966"/>
    <lineage>
        <taxon>Eukaryota</taxon>
        <taxon>Fungi</taxon>
        <taxon>Dikarya</taxon>
        <taxon>Basidiomycota</taxon>
        <taxon>Agaricomycotina</taxon>
        <taxon>Agaricomycetes</taxon>
        <taxon>Agaricomycetidae</taxon>
        <taxon>Agaricales</taxon>
        <taxon>Tricholomatineae</taxon>
        <taxon>Lyophyllaceae</taxon>
        <taxon>Hypsizygus</taxon>
    </lineage>
</organism>
<evidence type="ECO:0000313" key="2">
    <source>
        <dbReference type="EMBL" id="RDB26147.1"/>
    </source>
</evidence>
<feature type="region of interest" description="Disordered" evidence="1">
    <location>
        <begin position="68"/>
        <end position="90"/>
    </location>
</feature>
<gene>
    <name evidence="2" type="ORF">Hypma_006951</name>
</gene>
<comment type="caution">
    <text evidence="2">The sequence shown here is derived from an EMBL/GenBank/DDBJ whole genome shotgun (WGS) entry which is preliminary data.</text>
</comment>
<sequence length="207" mass="24000">MTAFLRIVIDRYQHSTPERTFPMSCMELRHHCQHGYTAYTPNPVATTAKGGVKEMVEVSRLIKHNPVVIKDPRETHSSRSTSDKAESGIPKNQILVGADPVEMETLLTDLREEKDQILEAEVAIQEDGRKERHLEKVILHIDDQVEAALQDLQVRWRRWSKRRSRQRRKRKRVEQFTTSSVWEAIPTIKAELKQDDLPSGMEITLQL</sequence>
<protein>
    <submittedName>
        <fullName evidence="2">Uncharacterized protein</fullName>
    </submittedName>
</protein>
<accession>A0A369K050</accession>